<sequence length="338" mass="37308">MVMLFESSTIKNITIKNRVMMAPMCMFSVEKEDGIVTPFHLTHYESRALGQVGLIMVEATSVTADGRISPLDLGIWSDEQIEGLHTLTSRIHAHGSTAAIQLGHAGRKAKTNQPAYAPSAVAFSEDEAIPTEMNEEKVTETIDAFKAAALRAKESGFDIIEIHGAHGYLINQFLSPLANTRTDRYGGTREGRYQFLRETITAIQSVFEGPLFVRISAEEYHKDGNTMDDFIYFAKEMKKQGVDLIDVSTGGLVQAPIDVFPGYQVPHAETIKKAAQIKTSAVGLITSGRQAEEILKNQRADFICVGRALLNDPYWPKRAAEELGYVIEAPKPYARGWA</sequence>
<dbReference type="Pfam" id="PF00724">
    <property type="entry name" value="Oxidored_FMN"/>
    <property type="match status" value="1"/>
</dbReference>
<dbReference type="Proteomes" id="UP000247922">
    <property type="component" value="Unassembled WGS sequence"/>
</dbReference>
<comment type="caution">
    <text evidence="7">The sequence shown here is derived from an EMBL/GenBank/DDBJ whole genome shotgun (WGS) entry which is preliminary data.</text>
</comment>
<dbReference type="NCBIfam" id="NF010047">
    <property type="entry name" value="PRK13523.1"/>
    <property type="match status" value="1"/>
</dbReference>
<organism evidence="7 8">
    <name type="scientific">Streptohalobacillus salinus</name>
    <dbReference type="NCBI Taxonomy" id="621096"/>
    <lineage>
        <taxon>Bacteria</taxon>
        <taxon>Bacillati</taxon>
        <taxon>Bacillota</taxon>
        <taxon>Bacilli</taxon>
        <taxon>Bacillales</taxon>
        <taxon>Bacillaceae</taxon>
        <taxon>Streptohalobacillus</taxon>
    </lineage>
</organism>
<comment type="cofactor">
    <cofactor evidence="1">
        <name>FMN</name>
        <dbReference type="ChEBI" id="CHEBI:58210"/>
    </cofactor>
</comment>
<dbReference type="GO" id="GO:0003959">
    <property type="term" value="F:NADPH dehydrogenase activity"/>
    <property type="evidence" value="ECO:0007669"/>
    <property type="project" value="InterPro"/>
</dbReference>
<keyword evidence="4" id="KW-0521">NADP</keyword>
<dbReference type="InterPro" id="IPR044152">
    <property type="entry name" value="YqjM-like"/>
</dbReference>
<keyword evidence="5" id="KW-0560">Oxidoreductase</keyword>
<dbReference type="InterPro" id="IPR001155">
    <property type="entry name" value="OxRdtase_FMN_N"/>
</dbReference>
<dbReference type="CDD" id="cd02932">
    <property type="entry name" value="OYE_YqiM_FMN"/>
    <property type="match status" value="1"/>
</dbReference>
<dbReference type="PANTHER" id="PTHR43303">
    <property type="entry name" value="NADPH DEHYDROGENASE C23G7.10C-RELATED"/>
    <property type="match status" value="1"/>
</dbReference>
<dbReference type="InterPro" id="IPR013785">
    <property type="entry name" value="Aldolase_TIM"/>
</dbReference>
<keyword evidence="3" id="KW-0288">FMN</keyword>
<keyword evidence="8" id="KW-1185">Reference proteome</keyword>
<name>A0A2V3WEW6_9BACI</name>
<protein>
    <submittedName>
        <fullName evidence="7">NADPH2 dehydrogenase</fullName>
    </submittedName>
</protein>
<dbReference type="AlphaFoldDB" id="A0A2V3WEW6"/>
<evidence type="ECO:0000313" key="8">
    <source>
        <dbReference type="Proteomes" id="UP000247922"/>
    </source>
</evidence>
<reference evidence="7 8" key="1">
    <citation type="submission" date="2018-05" db="EMBL/GenBank/DDBJ databases">
        <title>Genomic Encyclopedia of Type Strains, Phase IV (KMG-IV): sequencing the most valuable type-strain genomes for metagenomic binning, comparative biology and taxonomic classification.</title>
        <authorList>
            <person name="Goeker M."/>
        </authorList>
    </citation>
    <scope>NUCLEOTIDE SEQUENCE [LARGE SCALE GENOMIC DNA]</scope>
    <source>
        <strain evidence="7 8">DSM 22440</strain>
    </source>
</reference>
<gene>
    <name evidence="7" type="ORF">DES38_104123</name>
</gene>
<evidence type="ECO:0000256" key="5">
    <source>
        <dbReference type="ARBA" id="ARBA00023002"/>
    </source>
</evidence>
<feature type="domain" description="NADH:flavin oxidoreductase/NADH oxidase N-terminal" evidence="6">
    <location>
        <begin position="4"/>
        <end position="323"/>
    </location>
</feature>
<proteinExistence type="predicted"/>
<evidence type="ECO:0000256" key="4">
    <source>
        <dbReference type="ARBA" id="ARBA00022857"/>
    </source>
</evidence>
<dbReference type="GO" id="GO:0010181">
    <property type="term" value="F:FMN binding"/>
    <property type="evidence" value="ECO:0007669"/>
    <property type="project" value="InterPro"/>
</dbReference>
<evidence type="ECO:0000313" key="7">
    <source>
        <dbReference type="EMBL" id="PXW91691.1"/>
    </source>
</evidence>
<evidence type="ECO:0000259" key="6">
    <source>
        <dbReference type="Pfam" id="PF00724"/>
    </source>
</evidence>
<accession>A0A2V3WEW6</accession>
<evidence type="ECO:0000256" key="1">
    <source>
        <dbReference type="ARBA" id="ARBA00001917"/>
    </source>
</evidence>
<dbReference type="EMBL" id="QJJR01000004">
    <property type="protein sequence ID" value="PXW91691.1"/>
    <property type="molecule type" value="Genomic_DNA"/>
</dbReference>
<dbReference type="GO" id="GO:0050661">
    <property type="term" value="F:NADP binding"/>
    <property type="evidence" value="ECO:0007669"/>
    <property type="project" value="InterPro"/>
</dbReference>
<dbReference type="PANTHER" id="PTHR43303:SF4">
    <property type="entry name" value="NADPH DEHYDROGENASE C23G7.10C-RELATED"/>
    <property type="match status" value="1"/>
</dbReference>
<dbReference type="SUPFAM" id="SSF51395">
    <property type="entry name" value="FMN-linked oxidoreductases"/>
    <property type="match status" value="1"/>
</dbReference>
<dbReference type="Gene3D" id="3.20.20.70">
    <property type="entry name" value="Aldolase class I"/>
    <property type="match status" value="1"/>
</dbReference>
<evidence type="ECO:0000256" key="3">
    <source>
        <dbReference type="ARBA" id="ARBA00022643"/>
    </source>
</evidence>
<evidence type="ECO:0000256" key="2">
    <source>
        <dbReference type="ARBA" id="ARBA00022630"/>
    </source>
</evidence>
<keyword evidence="2" id="KW-0285">Flavoprotein</keyword>